<dbReference type="PANTHER" id="PTHR43415:SF5">
    <property type="entry name" value="ACETYLTRANSFERASE"/>
    <property type="match status" value="1"/>
</dbReference>
<keyword evidence="3" id="KW-1185">Reference proteome</keyword>
<dbReference type="InterPro" id="IPR016181">
    <property type="entry name" value="Acyl_CoA_acyltransferase"/>
</dbReference>
<sequence>MALNYWNGPSLSLRAIQTTDISLFRSFDDEVSRNVDAIYWPQSDERGLEWLNNEQKPRSDDSFRFIAENLQGELIGTIDTFECNRRNGTFKYGLAVAPIHRSNGYAKEMITLVLRFYFYELNYQKVTPHVYSFNKASLTLHEKLGFAKEGQLRNMVYTNGSYYDEVHFGMTKSEFEKIHGSQFEGL</sequence>
<accession>A0A972GQJ5</accession>
<name>A0A972GQJ5_9BACL</name>
<reference evidence="2" key="1">
    <citation type="submission" date="2019-10" db="EMBL/GenBank/DDBJ databases">
        <title>Description of Paenibacillus glebae sp. nov.</title>
        <authorList>
            <person name="Carlier A."/>
            <person name="Qi S."/>
        </authorList>
    </citation>
    <scope>NUCLEOTIDE SEQUENCE</scope>
    <source>
        <strain evidence="2">LMG 31456</strain>
    </source>
</reference>
<organism evidence="2 3">
    <name type="scientific">Paenibacillus foliorum</name>
    <dbReference type="NCBI Taxonomy" id="2654974"/>
    <lineage>
        <taxon>Bacteria</taxon>
        <taxon>Bacillati</taxon>
        <taxon>Bacillota</taxon>
        <taxon>Bacilli</taxon>
        <taxon>Bacillales</taxon>
        <taxon>Paenibacillaceae</taxon>
        <taxon>Paenibacillus</taxon>
    </lineage>
</organism>
<comment type="caution">
    <text evidence="2">The sequence shown here is derived from an EMBL/GenBank/DDBJ whole genome shotgun (WGS) entry which is preliminary data.</text>
</comment>
<dbReference type="CDD" id="cd04301">
    <property type="entry name" value="NAT_SF"/>
    <property type="match status" value="1"/>
</dbReference>
<dbReference type="AlphaFoldDB" id="A0A972GQJ5"/>
<dbReference type="EMBL" id="WHOD01000016">
    <property type="protein sequence ID" value="NOU92564.1"/>
    <property type="molecule type" value="Genomic_DNA"/>
</dbReference>
<gene>
    <name evidence="2" type="ORF">GC093_04870</name>
</gene>
<dbReference type="GO" id="GO:0016747">
    <property type="term" value="F:acyltransferase activity, transferring groups other than amino-acyl groups"/>
    <property type="evidence" value="ECO:0007669"/>
    <property type="project" value="InterPro"/>
</dbReference>
<protein>
    <submittedName>
        <fullName evidence="2">GNAT family N-acetyltransferase</fullName>
    </submittedName>
</protein>
<dbReference type="PROSITE" id="PS51186">
    <property type="entry name" value="GNAT"/>
    <property type="match status" value="1"/>
</dbReference>
<dbReference type="InterPro" id="IPR000182">
    <property type="entry name" value="GNAT_dom"/>
</dbReference>
<dbReference type="Gene3D" id="3.40.630.30">
    <property type="match status" value="1"/>
</dbReference>
<evidence type="ECO:0000313" key="3">
    <source>
        <dbReference type="Proteomes" id="UP000641588"/>
    </source>
</evidence>
<dbReference type="RefSeq" id="WP_171650757.1">
    <property type="nucleotide sequence ID" value="NZ_WHOD01000016.1"/>
</dbReference>
<evidence type="ECO:0000313" key="2">
    <source>
        <dbReference type="EMBL" id="NOU92564.1"/>
    </source>
</evidence>
<feature type="domain" description="N-acetyltransferase" evidence="1">
    <location>
        <begin position="11"/>
        <end position="169"/>
    </location>
</feature>
<proteinExistence type="predicted"/>
<dbReference type="Pfam" id="PF13302">
    <property type="entry name" value="Acetyltransf_3"/>
    <property type="match status" value="1"/>
</dbReference>
<dbReference type="PANTHER" id="PTHR43415">
    <property type="entry name" value="SPERMIDINE N(1)-ACETYLTRANSFERASE"/>
    <property type="match status" value="1"/>
</dbReference>
<dbReference type="Proteomes" id="UP000641588">
    <property type="component" value="Unassembled WGS sequence"/>
</dbReference>
<evidence type="ECO:0000259" key="1">
    <source>
        <dbReference type="PROSITE" id="PS51186"/>
    </source>
</evidence>
<dbReference type="SUPFAM" id="SSF55729">
    <property type="entry name" value="Acyl-CoA N-acyltransferases (Nat)"/>
    <property type="match status" value="1"/>
</dbReference>